<dbReference type="PANTHER" id="PTHR33445">
    <property type="entry name" value="ATP SYNTHASE SUBUNIT B', CHLOROPLASTIC"/>
    <property type="match status" value="1"/>
</dbReference>
<evidence type="ECO:0000313" key="19">
    <source>
        <dbReference type="EMBL" id="CAA9566899.1"/>
    </source>
</evidence>
<dbReference type="PANTHER" id="PTHR33445:SF1">
    <property type="entry name" value="ATP SYNTHASE SUBUNIT B"/>
    <property type="match status" value="1"/>
</dbReference>
<comment type="subunit">
    <text evidence="15">F-type ATPases have 2 components, F(1) - the catalytic core - and F(0) - the membrane proton channel. F(1) has five subunits: alpha(3), beta(3), gamma(1), delta(1), epsilon(1). F(0) has three main subunits: a(1), b(2) and c(10-14). The alpha and beta chains form an alternating ring which encloses part of the gamma chain. F(1) is attached to F(0) by a central stalk formed by the gamma and epsilon chains, while a peripheral stalk is formed by the delta and b chains.</text>
</comment>
<dbReference type="HAMAP" id="MF_01398">
    <property type="entry name" value="ATP_synth_b_bprime"/>
    <property type="match status" value="1"/>
</dbReference>
<dbReference type="GO" id="GO:0012505">
    <property type="term" value="C:endomembrane system"/>
    <property type="evidence" value="ECO:0007669"/>
    <property type="project" value="UniProtKB-SubCell"/>
</dbReference>
<dbReference type="CDD" id="cd06503">
    <property type="entry name" value="ATP-synt_Fo_b"/>
    <property type="match status" value="1"/>
</dbReference>
<keyword evidence="9 15" id="KW-0472">Membrane</keyword>
<evidence type="ECO:0000256" key="14">
    <source>
        <dbReference type="ARBA" id="ARBA00037847"/>
    </source>
</evidence>
<keyword evidence="10 15" id="KW-0066">ATP synthesis</keyword>
<evidence type="ECO:0000256" key="9">
    <source>
        <dbReference type="ARBA" id="ARBA00023136"/>
    </source>
</evidence>
<evidence type="ECO:0000256" key="8">
    <source>
        <dbReference type="ARBA" id="ARBA00023065"/>
    </source>
</evidence>
<comment type="function">
    <text evidence="12">Component of the F(0) channel, it forms part of the peripheral stalk, linking F(1) to F(0). The b'-subunit is a diverged and duplicated form of b found in plants and photosynthetic bacteria.</text>
</comment>
<evidence type="ECO:0000256" key="11">
    <source>
        <dbReference type="ARBA" id="ARBA00025198"/>
    </source>
</evidence>
<keyword evidence="8 15" id="KW-0406">Ion transport</keyword>
<dbReference type="GO" id="GO:0005886">
    <property type="term" value="C:plasma membrane"/>
    <property type="evidence" value="ECO:0007669"/>
    <property type="project" value="UniProtKB-SubCell"/>
</dbReference>
<keyword evidence="2 15" id="KW-0813">Transport</keyword>
<keyword evidence="6 15" id="KW-0375">Hydrogen ion transport</keyword>
<evidence type="ECO:0000256" key="17">
    <source>
        <dbReference type="SAM" id="Coils"/>
    </source>
</evidence>
<evidence type="ECO:0000256" key="2">
    <source>
        <dbReference type="ARBA" id="ARBA00022448"/>
    </source>
</evidence>
<dbReference type="EMBL" id="CADCWJ010000462">
    <property type="protein sequence ID" value="CAA9566899.1"/>
    <property type="molecule type" value="Genomic_DNA"/>
</dbReference>
<evidence type="ECO:0000256" key="18">
    <source>
        <dbReference type="SAM" id="MobiDB-lite"/>
    </source>
</evidence>
<evidence type="ECO:0000256" key="1">
    <source>
        <dbReference type="ARBA" id="ARBA00005513"/>
    </source>
</evidence>
<feature type="coiled-coil region" evidence="17">
    <location>
        <begin position="106"/>
        <end position="134"/>
    </location>
</feature>
<dbReference type="InterPro" id="IPR050059">
    <property type="entry name" value="ATP_synthase_B_chain"/>
</dbReference>
<keyword evidence="4 15" id="KW-0138">CF(0)</keyword>
<reference evidence="19" key="1">
    <citation type="submission" date="2020-02" db="EMBL/GenBank/DDBJ databases">
        <authorList>
            <person name="Meier V. D."/>
        </authorList>
    </citation>
    <scope>NUCLEOTIDE SEQUENCE</scope>
    <source>
        <strain evidence="19">AVDCRST_MAG87</strain>
    </source>
</reference>
<keyword evidence="5 15" id="KW-0812">Transmembrane</keyword>
<evidence type="ECO:0000256" key="7">
    <source>
        <dbReference type="ARBA" id="ARBA00022989"/>
    </source>
</evidence>
<comment type="subunit">
    <text evidence="13">F-type ATPases have 2 components, F(1) - the catalytic core - and F(0) - the membrane proton channel. F(1) has five subunits: alpha(3), beta(3), gamma(1), delta(1), epsilon(1). F(0) has four main subunits: a(1), b(2) and c(10-14). The alpha and beta chains form an alternating ring which encloses part of the gamma chain. F(1) is attached to F(0) by a central stalk formed by the gamma and epsilon chains, while a peripheral stalk is formed by the delta and b chains.</text>
</comment>
<evidence type="ECO:0000256" key="10">
    <source>
        <dbReference type="ARBA" id="ARBA00023310"/>
    </source>
</evidence>
<evidence type="ECO:0000256" key="12">
    <source>
        <dbReference type="ARBA" id="ARBA00025614"/>
    </source>
</evidence>
<dbReference type="InterPro" id="IPR005864">
    <property type="entry name" value="ATP_synth_F0_bsu_bac"/>
</dbReference>
<dbReference type="Pfam" id="PF00430">
    <property type="entry name" value="ATP-synt_B"/>
    <property type="match status" value="1"/>
</dbReference>
<evidence type="ECO:0000256" key="5">
    <source>
        <dbReference type="ARBA" id="ARBA00022692"/>
    </source>
</evidence>
<evidence type="ECO:0000256" key="15">
    <source>
        <dbReference type="HAMAP-Rule" id="MF_01398"/>
    </source>
</evidence>
<dbReference type="GO" id="GO:0046933">
    <property type="term" value="F:proton-transporting ATP synthase activity, rotational mechanism"/>
    <property type="evidence" value="ECO:0007669"/>
    <property type="project" value="UniProtKB-UniRule"/>
</dbReference>
<dbReference type="GO" id="GO:0045259">
    <property type="term" value="C:proton-transporting ATP synthase complex"/>
    <property type="evidence" value="ECO:0007669"/>
    <property type="project" value="UniProtKB-KW"/>
</dbReference>
<keyword evidence="7 15" id="KW-1133">Transmembrane helix</keyword>
<evidence type="ECO:0000256" key="4">
    <source>
        <dbReference type="ARBA" id="ARBA00022547"/>
    </source>
</evidence>
<comment type="similarity">
    <text evidence="1 15 16">Belongs to the ATPase B chain family.</text>
</comment>
<dbReference type="SUPFAM" id="SSF81573">
    <property type="entry name" value="F1F0 ATP synthase subunit B, membrane domain"/>
    <property type="match status" value="1"/>
</dbReference>
<name>A0A6J4V281_9BACT</name>
<evidence type="ECO:0000256" key="13">
    <source>
        <dbReference type="ARBA" id="ARBA00026054"/>
    </source>
</evidence>
<dbReference type="AlphaFoldDB" id="A0A6J4V281"/>
<evidence type="ECO:0000256" key="3">
    <source>
        <dbReference type="ARBA" id="ARBA00022475"/>
    </source>
</evidence>
<organism evidence="19">
    <name type="scientific">uncultured Thermomicrobiales bacterium</name>
    <dbReference type="NCBI Taxonomy" id="1645740"/>
    <lineage>
        <taxon>Bacteria</taxon>
        <taxon>Pseudomonadati</taxon>
        <taxon>Thermomicrobiota</taxon>
        <taxon>Thermomicrobia</taxon>
        <taxon>Thermomicrobiales</taxon>
        <taxon>environmental samples</taxon>
    </lineage>
</organism>
<feature type="compositionally biased region" description="Polar residues" evidence="18">
    <location>
        <begin position="235"/>
        <end position="248"/>
    </location>
</feature>
<keyword evidence="17" id="KW-0175">Coiled coil</keyword>
<dbReference type="GO" id="GO:0046961">
    <property type="term" value="F:proton-transporting ATPase activity, rotational mechanism"/>
    <property type="evidence" value="ECO:0007669"/>
    <property type="project" value="TreeGrafter"/>
</dbReference>
<comment type="function">
    <text evidence="11 15">F(1)F(0) ATP synthase produces ATP from ADP in the presence of a proton or sodium gradient. F-type ATPases consist of two structural domains, F(1) containing the extramembraneous catalytic core and F(0) containing the membrane proton channel, linked together by a central stalk and a peripheral stalk. During catalysis, ATP synthesis in the catalytic domain of F(1) is coupled via a rotary mechanism of the central stalk subunits to proton translocation.</text>
</comment>
<comment type="subcellular location">
    <subcellularLocation>
        <location evidence="15">Cell membrane</location>
        <topology evidence="15">Single-pass membrane protein</topology>
    </subcellularLocation>
    <subcellularLocation>
        <location evidence="14">Endomembrane system</location>
        <topology evidence="14">Single-pass membrane protein</topology>
    </subcellularLocation>
</comment>
<accession>A0A6J4V281</accession>
<dbReference type="NCBIfam" id="TIGR01144">
    <property type="entry name" value="ATP_synt_b"/>
    <property type="match status" value="1"/>
</dbReference>
<feature type="coiled-coil region" evidence="17">
    <location>
        <begin position="44"/>
        <end position="71"/>
    </location>
</feature>
<evidence type="ECO:0000256" key="6">
    <source>
        <dbReference type="ARBA" id="ARBA00022781"/>
    </source>
</evidence>
<dbReference type="InterPro" id="IPR028987">
    <property type="entry name" value="ATP_synth_B-like_membr_sf"/>
</dbReference>
<proteinExistence type="inferred from homology"/>
<gene>
    <name evidence="15" type="primary">atpF</name>
    <name evidence="19" type="ORF">AVDCRST_MAG87-2033</name>
</gene>
<sequence>MDQLGINGWQLLIQLIAFLAFIWLLWKFAVGPIVNVLDQRQHRISESMAAAERMQAELRSTQARNEEVLLEARREAQDILSTARTNGEQMLTRAREEANTQAETYLTRAEESLRQEAEQARQLLRREVADLAVMAAGRIIRKELDPKAQTQLIEETLADASRVSTNGDFPGGAAETTLRQEPQRAGTATISRGESPTDPIHAPETVDVPVASSPVADTGSPPPEPTGEPGADAKPNQSSVSYRPSRNS</sequence>
<feature type="transmembrane region" description="Helical" evidence="15">
    <location>
        <begin position="12"/>
        <end position="37"/>
    </location>
</feature>
<protein>
    <recommendedName>
        <fullName evidence="15">ATP synthase subunit b</fullName>
    </recommendedName>
    <alternativeName>
        <fullName evidence="15">ATP synthase F(0) sector subunit b</fullName>
    </alternativeName>
    <alternativeName>
        <fullName evidence="15">ATPase subunit I</fullName>
    </alternativeName>
    <alternativeName>
        <fullName evidence="15">F-type ATPase subunit b</fullName>
        <shortName evidence="15">F-ATPase subunit b</shortName>
    </alternativeName>
</protein>
<keyword evidence="3 15" id="KW-1003">Cell membrane</keyword>
<evidence type="ECO:0000256" key="16">
    <source>
        <dbReference type="RuleBase" id="RU003848"/>
    </source>
</evidence>
<feature type="region of interest" description="Disordered" evidence="18">
    <location>
        <begin position="162"/>
        <end position="248"/>
    </location>
</feature>
<dbReference type="Gene3D" id="6.10.250.1580">
    <property type="match status" value="1"/>
</dbReference>
<dbReference type="InterPro" id="IPR002146">
    <property type="entry name" value="ATP_synth_b/b'su_bac/chlpt"/>
</dbReference>